<evidence type="ECO:0000313" key="18">
    <source>
        <dbReference type="EMBL" id="HIX04657.1"/>
    </source>
</evidence>
<dbReference type="EMBL" id="DXFW01000002">
    <property type="protein sequence ID" value="HIX04657.1"/>
    <property type="molecule type" value="Genomic_DNA"/>
</dbReference>
<keyword evidence="7" id="KW-0328">Glycosyltransferase</keyword>
<dbReference type="InterPro" id="IPR001460">
    <property type="entry name" value="PCN-bd_Tpept"/>
</dbReference>
<keyword evidence="10" id="KW-0735">Signal-anchor</keyword>
<keyword evidence="12" id="KW-0511">Multifunctional enzyme</keyword>
<dbReference type="PANTHER" id="PTHR32282:SF33">
    <property type="entry name" value="PEPTIDOGLYCAN GLYCOSYLTRANSFERASE"/>
    <property type="match status" value="1"/>
</dbReference>
<dbReference type="InterPro" id="IPR012338">
    <property type="entry name" value="Beta-lactam/transpept-like"/>
</dbReference>
<name>A0A9D1V238_9FIRM</name>
<dbReference type="GO" id="GO:0008955">
    <property type="term" value="F:peptidoglycan glycosyltransferase activity"/>
    <property type="evidence" value="ECO:0007669"/>
    <property type="project" value="UniProtKB-EC"/>
</dbReference>
<evidence type="ECO:0000256" key="7">
    <source>
        <dbReference type="ARBA" id="ARBA00022676"/>
    </source>
</evidence>
<evidence type="ECO:0000256" key="4">
    <source>
        <dbReference type="ARBA" id="ARBA00018638"/>
    </source>
</evidence>
<comment type="catalytic activity">
    <reaction evidence="15">
        <text>[GlcNAc-(1-&gt;4)-Mur2Ac(oyl-L-Ala-gamma-D-Glu-L-Lys-D-Ala-D-Ala)](n)-di-trans,octa-cis-undecaprenyl diphosphate + beta-D-GlcNAc-(1-&gt;4)-Mur2Ac(oyl-L-Ala-gamma-D-Glu-L-Lys-D-Ala-D-Ala)-di-trans,octa-cis-undecaprenyl diphosphate = [GlcNAc-(1-&gt;4)-Mur2Ac(oyl-L-Ala-gamma-D-Glu-L-Lys-D-Ala-D-Ala)](n+1)-di-trans,octa-cis-undecaprenyl diphosphate + di-trans,octa-cis-undecaprenyl diphosphate + H(+)</text>
        <dbReference type="Rhea" id="RHEA:23708"/>
        <dbReference type="Rhea" id="RHEA-COMP:9602"/>
        <dbReference type="Rhea" id="RHEA-COMP:9603"/>
        <dbReference type="ChEBI" id="CHEBI:15378"/>
        <dbReference type="ChEBI" id="CHEBI:58405"/>
        <dbReference type="ChEBI" id="CHEBI:60033"/>
        <dbReference type="ChEBI" id="CHEBI:78435"/>
        <dbReference type="EC" id="2.4.99.28"/>
    </reaction>
</comment>
<organism evidence="18 19">
    <name type="scientific">Candidatus Allofournierella pullicola</name>
    <dbReference type="NCBI Taxonomy" id="2838596"/>
    <lineage>
        <taxon>Bacteria</taxon>
        <taxon>Bacillati</taxon>
        <taxon>Bacillota</taxon>
        <taxon>Clostridia</taxon>
        <taxon>Eubacteriales</taxon>
        <taxon>Oscillospiraceae</taxon>
        <taxon>Allofournierella</taxon>
    </lineage>
</organism>
<evidence type="ECO:0000256" key="6">
    <source>
        <dbReference type="ARBA" id="ARBA00022670"/>
    </source>
</evidence>
<comment type="subcellular location">
    <subcellularLocation>
        <location evidence="2">Cell membrane</location>
        <topology evidence="2">Single-pass type II membrane protein</topology>
    </subcellularLocation>
</comment>
<feature type="domain" description="Glycosyl transferase family 51" evidence="17">
    <location>
        <begin position="70"/>
        <end position="252"/>
    </location>
</feature>
<evidence type="ECO:0000256" key="11">
    <source>
        <dbReference type="ARBA" id="ARBA00023251"/>
    </source>
</evidence>
<dbReference type="SUPFAM" id="SSF56601">
    <property type="entry name" value="beta-lactamase/transpeptidase-like"/>
    <property type="match status" value="1"/>
</dbReference>
<dbReference type="EC" id="2.4.99.28" evidence="14"/>
<dbReference type="InterPro" id="IPR036950">
    <property type="entry name" value="PBP_transglycosylase"/>
</dbReference>
<keyword evidence="6" id="KW-0645">Protease</keyword>
<dbReference type="PANTHER" id="PTHR32282">
    <property type="entry name" value="BINDING PROTEIN TRANSPEPTIDASE, PUTATIVE-RELATED"/>
    <property type="match status" value="1"/>
</dbReference>
<dbReference type="InterPro" id="IPR023346">
    <property type="entry name" value="Lysozyme-like_dom_sf"/>
</dbReference>
<keyword evidence="8" id="KW-0808">Transferase</keyword>
<dbReference type="InterPro" id="IPR050396">
    <property type="entry name" value="Glycosyltr_51/Transpeptidase"/>
</dbReference>
<dbReference type="Pfam" id="PF00912">
    <property type="entry name" value="Transgly"/>
    <property type="match status" value="1"/>
</dbReference>
<evidence type="ECO:0000256" key="3">
    <source>
        <dbReference type="ARBA" id="ARBA00012448"/>
    </source>
</evidence>
<evidence type="ECO:0000256" key="15">
    <source>
        <dbReference type="ARBA" id="ARBA00049902"/>
    </source>
</evidence>
<keyword evidence="11" id="KW-0046">Antibiotic resistance</keyword>
<dbReference type="Gene3D" id="3.40.710.10">
    <property type="entry name" value="DD-peptidase/beta-lactamase superfamily"/>
    <property type="match status" value="2"/>
</dbReference>
<keyword evidence="10" id="KW-0812">Transmembrane</keyword>
<dbReference type="AlphaFoldDB" id="A0A9D1V238"/>
<dbReference type="GO" id="GO:0008658">
    <property type="term" value="F:penicillin binding"/>
    <property type="evidence" value="ECO:0007669"/>
    <property type="project" value="InterPro"/>
</dbReference>
<protein>
    <recommendedName>
        <fullName evidence="4">Penicillin-binding protein 1A</fullName>
        <ecNumber evidence="14">2.4.99.28</ecNumber>
        <ecNumber evidence="3">3.4.16.4</ecNumber>
    </recommendedName>
</protein>
<evidence type="ECO:0000256" key="1">
    <source>
        <dbReference type="ARBA" id="ARBA00002624"/>
    </source>
</evidence>
<evidence type="ECO:0000259" key="17">
    <source>
        <dbReference type="Pfam" id="PF00912"/>
    </source>
</evidence>
<dbReference type="SUPFAM" id="SSF53955">
    <property type="entry name" value="Lysozyme-like"/>
    <property type="match status" value="1"/>
</dbReference>
<keyword evidence="5" id="KW-0121">Carboxypeptidase</keyword>
<comment type="function">
    <text evidence="1">Cell wall formation. Synthesis of cross-linked peptidoglycan from the lipid intermediates. The enzyme has a penicillin-insensitive transglycosylase N-terminal domain (formation of linear glycan strands) and a penicillin-sensitive transpeptidase C-terminal domain (cross-linking of the peptide subunits).</text>
</comment>
<evidence type="ECO:0000259" key="16">
    <source>
        <dbReference type="Pfam" id="PF00905"/>
    </source>
</evidence>
<evidence type="ECO:0000256" key="2">
    <source>
        <dbReference type="ARBA" id="ARBA00004401"/>
    </source>
</evidence>
<comment type="caution">
    <text evidence="18">The sequence shown here is derived from an EMBL/GenBank/DDBJ whole genome shotgun (WGS) entry which is preliminary data.</text>
</comment>
<dbReference type="GO" id="GO:0005886">
    <property type="term" value="C:plasma membrane"/>
    <property type="evidence" value="ECO:0007669"/>
    <property type="project" value="UniProtKB-SubCell"/>
</dbReference>
<dbReference type="GO" id="GO:0006508">
    <property type="term" value="P:proteolysis"/>
    <property type="evidence" value="ECO:0007669"/>
    <property type="project" value="UniProtKB-KW"/>
</dbReference>
<proteinExistence type="predicted"/>
<sequence>MRIFKGFMKFVAACICLGVMVGSVLAVLLSLYAVEITANDAELLDLTNLELAQTSQLLAEDHDTGEWVVVEEWHDSNDREWVDLQEIESNPYLKWAFICVEDKDFYEHSGVNFKRTFAAGVNYIATKLGFPIYDSMQGASTLDQQLIKNILGDDDVSVDRKLREIFRALGLDKRYDKDTILEAYLNTVSLSGSIAGVKAGASNYFGLNDLAELSPAQCASIAAITKNPTGYNPYTNPEQHLQRRNWILQLMHEQGKLTDSEYEDAVNSPLVLAEEKEAEVVTTSSNNSYFADAVYKMLQKQLQDEMGYTAAEAHNLIYNGGLRIYTTMDPYIQEEMEKIMLNADDAIPALWHEEEILQSQVPDPAQLENIVVNDDGTYKTGTNKKGEPVYYYNARTQAAMLTMDYSGQVLALVGGLGEKTTDLGLNRAVAPEYGGTQRSVGSTMKPVAAYSLGIDSGLINYSTALPDLGVGKIIKENLRSTYPQYGTKMYENDAPEVLANPDIWQDWPKNYEGFGDGALVTVNTAIARSKNTIAVRVGQRVGKDYMYSFAHDTLGMTHLTEADADYAPMVLGSLSEGISLMELTSAYQMFGNGGEYVTPHLYTIVENAVTGEIILDNTVNVVHTQAIKPSTAMIMNRLLQGVLGPNGTAGTSIRPAGEMEAAAKTGTTTDNHDFTFVGLTPYYVTGVWWGYDQPYDFTDVKRGQNAKPIQKAWKQLMDTIQADLETKSFPVSDDVQTATYCVDSGELAVNCPNRAVGYYTADNMPGYCTLHP</sequence>
<accession>A0A9D1V238</accession>
<evidence type="ECO:0000256" key="5">
    <source>
        <dbReference type="ARBA" id="ARBA00022645"/>
    </source>
</evidence>
<comment type="catalytic activity">
    <reaction evidence="13">
        <text>Preferential cleavage: (Ac)2-L-Lys-D-Ala-|-D-Ala. Also transpeptidation of peptidyl-alanyl moieties that are N-acyl substituents of D-alanine.</text>
        <dbReference type="EC" id="3.4.16.4"/>
    </reaction>
</comment>
<gene>
    <name evidence="18" type="ORF">H9865_00895</name>
</gene>
<reference evidence="18" key="1">
    <citation type="journal article" date="2021" name="PeerJ">
        <title>Extensive microbial diversity within the chicken gut microbiome revealed by metagenomics and culture.</title>
        <authorList>
            <person name="Gilroy R."/>
            <person name="Ravi A."/>
            <person name="Getino M."/>
            <person name="Pursley I."/>
            <person name="Horton D.L."/>
            <person name="Alikhan N.F."/>
            <person name="Baker D."/>
            <person name="Gharbi K."/>
            <person name="Hall N."/>
            <person name="Watson M."/>
            <person name="Adriaenssens E.M."/>
            <person name="Foster-Nyarko E."/>
            <person name="Jarju S."/>
            <person name="Secka A."/>
            <person name="Antonio M."/>
            <person name="Oren A."/>
            <person name="Chaudhuri R.R."/>
            <person name="La Ragione R."/>
            <person name="Hildebrand F."/>
            <person name="Pallen M.J."/>
        </authorList>
    </citation>
    <scope>NUCLEOTIDE SEQUENCE</scope>
    <source>
        <strain evidence="18">2239</strain>
    </source>
</reference>
<evidence type="ECO:0000256" key="8">
    <source>
        <dbReference type="ARBA" id="ARBA00022679"/>
    </source>
</evidence>
<dbReference type="EC" id="3.4.16.4" evidence="3"/>
<evidence type="ECO:0000256" key="10">
    <source>
        <dbReference type="ARBA" id="ARBA00022968"/>
    </source>
</evidence>
<dbReference type="Gene3D" id="1.10.3810.10">
    <property type="entry name" value="Biosynthetic peptidoglycan transglycosylase-like"/>
    <property type="match status" value="1"/>
</dbReference>
<dbReference type="InterPro" id="IPR001264">
    <property type="entry name" value="Glyco_trans_51"/>
</dbReference>
<evidence type="ECO:0000256" key="14">
    <source>
        <dbReference type="ARBA" id="ARBA00044770"/>
    </source>
</evidence>
<feature type="domain" description="Penicillin-binding protein transpeptidase" evidence="16">
    <location>
        <begin position="495"/>
        <end position="672"/>
    </location>
</feature>
<evidence type="ECO:0000256" key="12">
    <source>
        <dbReference type="ARBA" id="ARBA00023268"/>
    </source>
</evidence>
<dbReference type="GO" id="GO:0009002">
    <property type="term" value="F:serine-type D-Ala-D-Ala carboxypeptidase activity"/>
    <property type="evidence" value="ECO:0007669"/>
    <property type="project" value="UniProtKB-EC"/>
</dbReference>
<reference evidence="18" key="2">
    <citation type="submission" date="2021-04" db="EMBL/GenBank/DDBJ databases">
        <authorList>
            <person name="Gilroy R."/>
        </authorList>
    </citation>
    <scope>NUCLEOTIDE SEQUENCE</scope>
    <source>
        <strain evidence="18">2239</strain>
    </source>
</reference>
<dbReference type="Pfam" id="PF00905">
    <property type="entry name" value="Transpeptidase"/>
    <property type="match status" value="1"/>
</dbReference>
<dbReference type="Proteomes" id="UP000824193">
    <property type="component" value="Unassembled WGS sequence"/>
</dbReference>
<dbReference type="GO" id="GO:0046677">
    <property type="term" value="P:response to antibiotic"/>
    <property type="evidence" value="ECO:0007669"/>
    <property type="project" value="UniProtKB-KW"/>
</dbReference>
<keyword evidence="9" id="KW-0378">Hydrolase</keyword>
<evidence type="ECO:0000313" key="19">
    <source>
        <dbReference type="Proteomes" id="UP000824193"/>
    </source>
</evidence>
<evidence type="ECO:0000256" key="13">
    <source>
        <dbReference type="ARBA" id="ARBA00034000"/>
    </source>
</evidence>
<evidence type="ECO:0000256" key="9">
    <source>
        <dbReference type="ARBA" id="ARBA00022801"/>
    </source>
</evidence>